<dbReference type="Proteomes" id="UP000198415">
    <property type="component" value="Unassembled WGS sequence"/>
</dbReference>
<name>A0A239HXP1_9ACTN</name>
<organism evidence="2 3">
    <name type="scientific">Actinoplanes regularis</name>
    <dbReference type="NCBI Taxonomy" id="52697"/>
    <lineage>
        <taxon>Bacteria</taxon>
        <taxon>Bacillati</taxon>
        <taxon>Actinomycetota</taxon>
        <taxon>Actinomycetes</taxon>
        <taxon>Micromonosporales</taxon>
        <taxon>Micromonosporaceae</taxon>
        <taxon>Actinoplanes</taxon>
    </lineage>
</organism>
<protein>
    <submittedName>
        <fullName evidence="2">Uncharacterized protein</fullName>
    </submittedName>
</protein>
<dbReference type="AlphaFoldDB" id="A0A239HXP1"/>
<feature type="region of interest" description="Disordered" evidence="1">
    <location>
        <begin position="1"/>
        <end position="21"/>
    </location>
</feature>
<evidence type="ECO:0000256" key="1">
    <source>
        <dbReference type="SAM" id="MobiDB-lite"/>
    </source>
</evidence>
<reference evidence="2 3" key="1">
    <citation type="submission" date="2017-06" db="EMBL/GenBank/DDBJ databases">
        <authorList>
            <person name="Kim H.J."/>
            <person name="Triplett B.A."/>
        </authorList>
    </citation>
    <scope>NUCLEOTIDE SEQUENCE [LARGE SCALE GENOMIC DNA]</scope>
    <source>
        <strain evidence="2 3">DSM 43151</strain>
    </source>
</reference>
<accession>A0A239HXP1</accession>
<proteinExistence type="predicted"/>
<evidence type="ECO:0000313" key="3">
    <source>
        <dbReference type="Proteomes" id="UP000198415"/>
    </source>
</evidence>
<gene>
    <name evidence="2" type="ORF">SAMN06264365_12681</name>
</gene>
<keyword evidence="3" id="KW-1185">Reference proteome</keyword>
<evidence type="ECO:0000313" key="2">
    <source>
        <dbReference type="EMBL" id="SNS86041.1"/>
    </source>
</evidence>
<dbReference type="EMBL" id="FZNR01000026">
    <property type="protein sequence ID" value="SNS86041.1"/>
    <property type="molecule type" value="Genomic_DNA"/>
</dbReference>
<sequence>MPAAVEPVSPAAEQPGAEPAAAPAPALILLESADDAGVCDVNGMCL</sequence>